<accession>A0A645IE67</accession>
<dbReference type="GO" id="GO:0030145">
    <property type="term" value="F:manganese ion binding"/>
    <property type="evidence" value="ECO:0007669"/>
    <property type="project" value="TreeGrafter"/>
</dbReference>
<evidence type="ECO:0000256" key="3">
    <source>
        <dbReference type="ARBA" id="ARBA00023211"/>
    </source>
</evidence>
<evidence type="ECO:0000256" key="1">
    <source>
        <dbReference type="ARBA" id="ARBA00022723"/>
    </source>
</evidence>
<keyword evidence="3" id="KW-0464">Manganese</keyword>
<evidence type="ECO:0000313" key="4">
    <source>
        <dbReference type="EMBL" id="MPN49557.1"/>
    </source>
</evidence>
<protein>
    <submittedName>
        <fullName evidence="4">Arginase</fullName>
        <ecNumber evidence="4">3.5.3.1</ecNumber>
    </submittedName>
</protein>
<dbReference type="AlphaFoldDB" id="A0A645IE67"/>
<dbReference type="PROSITE" id="PS51409">
    <property type="entry name" value="ARGINASE_2"/>
    <property type="match status" value="1"/>
</dbReference>
<gene>
    <name evidence="4" type="primary">rocF_11</name>
    <name evidence="4" type="ORF">SDC9_197178</name>
</gene>
<keyword evidence="2 4" id="KW-0378">Hydrolase</keyword>
<dbReference type="Pfam" id="PF00491">
    <property type="entry name" value="Arginase"/>
    <property type="match status" value="1"/>
</dbReference>
<organism evidence="4">
    <name type="scientific">bioreactor metagenome</name>
    <dbReference type="NCBI Taxonomy" id="1076179"/>
    <lineage>
        <taxon>unclassified sequences</taxon>
        <taxon>metagenomes</taxon>
        <taxon>ecological metagenomes</taxon>
    </lineage>
</organism>
<dbReference type="EMBL" id="VSSQ01112907">
    <property type="protein sequence ID" value="MPN49557.1"/>
    <property type="molecule type" value="Genomic_DNA"/>
</dbReference>
<dbReference type="InterPro" id="IPR023696">
    <property type="entry name" value="Ureohydrolase_dom_sf"/>
</dbReference>
<dbReference type="PANTHER" id="PTHR43782">
    <property type="entry name" value="ARGINASE"/>
    <property type="match status" value="1"/>
</dbReference>
<sequence length="152" mass="17151">MGIGHDTLTDLYYHGQKVKTENVFILGARDLDEGELKLIEDYNLNVYTTEDIRKLGLEEVMKRVQNALIEKKIDAIHLSYDIDSLDSTLVPGTGTPVADGLSVDECKYMLKHLIETRLVKSMDFVELNTKLEAGDSTISICMDLIDYISKHL</sequence>
<dbReference type="EC" id="3.5.3.1" evidence="4"/>
<dbReference type="PRINTS" id="PR00116">
    <property type="entry name" value="ARGINASE"/>
</dbReference>
<dbReference type="GO" id="GO:0004053">
    <property type="term" value="F:arginase activity"/>
    <property type="evidence" value="ECO:0007669"/>
    <property type="project" value="UniProtKB-EC"/>
</dbReference>
<evidence type="ECO:0000256" key="2">
    <source>
        <dbReference type="ARBA" id="ARBA00022801"/>
    </source>
</evidence>
<dbReference type="GO" id="GO:0005634">
    <property type="term" value="C:nucleus"/>
    <property type="evidence" value="ECO:0007669"/>
    <property type="project" value="TreeGrafter"/>
</dbReference>
<keyword evidence="1" id="KW-0479">Metal-binding</keyword>
<dbReference type="SUPFAM" id="SSF52768">
    <property type="entry name" value="Arginase/deacetylase"/>
    <property type="match status" value="1"/>
</dbReference>
<comment type="caution">
    <text evidence="4">The sequence shown here is derived from an EMBL/GenBank/DDBJ whole genome shotgun (WGS) entry which is preliminary data.</text>
</comment>
<dbReference type="GO" id="GO:0005829">
    <property type="term" value="C:cytosol"/>
    <property type="evidence" value="ECO:0007669"/>
    <property type="project" value="TreeGrafter"/>
</dbReference>
<reference evidence="4" key="1">
    <citation type="submission" date="2019-08" db="EMBL/GenBank/DDBJ databases">
        <authorList>
            <person name="Kucharzyk K."/>
            <person name="Murdoch R.W."/>
            <person name="Higgins S."/>
            <person name="Loffler F."/>
        </authorList>
    </citation>
    <scope>NUCLEOTIDE SEQUENCE</scope>
</reference>
<proteinExistence type="predicted"/>
<dbReference type="PANTHER" id="PTHR43782:SF3">
    <property type="entry name" value="ARGINASE"/>
    <property type="match status" value="1"/>
</dbReference>
<name>A0A645IE67_9ZZZZ</name>
<dbReference type="Gene3D" id="3.40.800.10">
    <property type="entry name" value="Ureohydrolase domain"/>
    <property type="match status" value="1"/>
</dbReference>
<dbReference type="InterPro" id="IPR006035">
    <property type="entry name" value="Ureohydrolase"/>
</dbReference>